<organism evidence="1 2">
    <name type="scientific">Blautia wexlerae</name>
    <dbReference type="NCBI Taxonomy" id="418240"/>
    <lineage>
        <taxon>Bacteria</taxon>
        <taxon>Bacillati</taxon>
        <taxon>Bacillota</taxon>
        <taxon>Clostridia</taxon>
        <taxon>Lachnospirales</taxon>
        <taxon>Lachnospiraceae</taxon>
        <taxon>Blautia</taxon>
    </lineage>
</organism>
<dbReference type="Proteomes" id="UP000366766">
    <property type="component" value="Unassembled WGS sequence"/>
</dbReference>
<proteinExistence type="predicted"/>
<evidence type="ECO:0000313" key="2">
    <source>
        <dbReference type="Proteomes" id="UP000366766"/>
    </source>
</evidence>
<keyword evidence="2" id="KW-1185">Reference proteome</keyword>
<dbReference type="EMBL" id="CABHOF010000037">
    <property type="protein sequence ID" value="VUX65204.1"/>
    <property type="molecule type" value="Genomic_DNA"/>
</dbReference>
<sequence length="88" mass="10147">MIDYGKQRSTVKPDELELTETKVFVSSNITEVNEPETDEYSGFTGYEFDLIEYSKDEYIKIQAEKNATLEDEITQAQVAMCEIYEMIG</sequence>
<name>A0A564WT48_9FIRM</name>
<dbReference type="RefSeq" id="WP_144137035.1">
    <property type="nucleotide sequence ID" value="NZ_CABHOF010000037.1"/>
</dbReference>
<protein>
    <submittedName>
        <fullName evidence="1">Uncharacterized protein</fullName>
    </submittedName>
</protein>
<dbReference type="AlphaFoldDB" id="A0A564WT48"/>
<gene>
    <name evidence="1" type="ORF">BWLFYP14_01889</name>
</gene>
<reference evidence="1 2" key="1">
    <citation type="submission" date="2019-07" db="EMBL/GenBank/DDBJ databases">
        <authorList>
            <person name="Chang H.-W."/>
            <person name="Raman A."/>
            <person name="Venkatesh S."/>
            <person name="Gehrig J."/>
        </authorList>
    </citation>
    <scope>NUCLEOTIDE SEQUENCE [LARGE SCALE GENOMIC DNA]</scope>
    <source>
        <strain evidence="1">Blautia_wexlerae_LFYP_14</strain>
    </source>
</reference>
<accession>A0A564WT48</accession>
<evidence type="ECO:0000313" key="1">
    <source>
        <dbReference type="EMBL" id="VUX65204.1"/>
    </source>
</evidence>